<proteinExistence type="predicted"/>
<feature type="domain" description="TRPM SLOG" evidence="1">
    <location>
        <begin position="64"/>
        <end position="101"/>
    </location>
</feature>
<dbReference type="Proteomes" id="UP000663838">
    <property type="component" value="Unassembled WGS sequence"/>
</dbReference>
<organism evidence="2 3">
    <name type="scientific">Rotaria socialis</name>
    <dbReference type="NCBI Taxonomy" id="392032"/>
    <lineage>
        <taxon>Eukaryota</taxon>
        <taxon>Metazoa</taxon>
        <taxon>Spiralia</taxon>
        <taxon>Gnathifera</taxon>
        <taxon>Rotifera</taxon>
        <taxon>Eurotatoria</taxon>
        <taxon>Bdelloidea</taxon>
        <taxon>Philodinida</taxon>
        <taxon>Philodinidae</taxon>
        <taxon>Rotaria</taxon>
    </lineage>
</organism>
<reference evidence="2" key="1">
    <citation type="submission" date="2021-02" db="EMBL/GenBank/DDBJ databases">
        <authorList>
            <person name="Nowell W R."/>
        </authorList>
    </citation>
    <scope>NUCLEOTIDE SEQUENCE</scope>
</reference>
<dbReference type="AlphaFoldDB" id="A0A821K481"/>
<gene>
    <name evidence="2" type="ORF">TOA249_LOCUS18817</name>
</gene>
<evidence type="ECO:0000313" key="3">
    <source>
        <dbReference type="Proteomes" id="UP000663838"/>
    </source>
</evidence>
<protein>
    <recommendedName>
        <fullName evidence="1">TRPM SLOG domain-containing protein</fullName>
    </recommendedName>
</protein>
<comment type="caution">
    <text evidence="2">The sequence shown here is derived from an EMBL/GenBank/DDBJ whole genome shotgun (WGS) entry which is preliminary data.</text>
</comment>
<dbReference type="Pfam" id="PF18139">
    <property type="entry name" value="LSDAT_euk"/>
    <property type="match status" value="1"/>
</dbReference>
<dbReference type="EMBL" id="CAJOBS010001430">
    <property type="protein sequence ID" value="CAF4729659.1"/>
    <property type="molecule type" value="Genomic_DNA"/>
</dbReference>
<evidence type="ECO:0000313" key="2">
    <source>
        <dbReference type="EMBL" id="CAF4729659.1"/>
    </source>
</evidence>
<evidence type="ECO:0000259" key="1">
    <source>
        <dbReference type="Pfam" id="PF18139"/>
    </source>
</evidence>
<dbReference type="InterPro" id="IPR041491">
    <property type="entry name" value="TRPM_SLOG"/>
</dbReference>
<accession>A0A821K481</accession>
<name>A0A821K481_9BILA</name>
<sequence length="116" mass="12570">MYTNVCSTLCSIGIAMVSKHSIKPLTGYGQLGDFDKDTRLVRCDSGPLEICDNFLELIVDGVGANPDLLISCFGGAANFAMTDKLEKEFMNGISQAAATKGMHYREIEENTSILVK</sequence>